<proteinExistence type="predicted"/>
<accession>A0A378YTR3</accession>
<dbReference type="RefSeq" id="WP_023597656.1">
    <property type="nucleotide sequence ID" value="NZ_CP009553.3"/>
</dbReference>
<evidence type="ECO:0000313" key="1">
    <source>
        <dbReference type="EMBL" id="SUA79940.1"/>
    </source>
</evidence>
<dbReference type="AlphaFoldDB" id="A0A378YTR3"/>
<dbReference type="Proteomes" id="UP000254573">
    <property type="component" value="Unassembled WGS sequence"/>
</dbReference>
<organism evidence="1 2">
    <name type="scientific">Pandoraea pnomenusa</name>
    <dbReference type="NCBI Taxonomy" id="93220"/>
    <lineage>
        <taxon>Bacteria</taxon>
        <taxon>Pseudomonadati</taxon>
        <taxon>Pseudomonadota</taxon>
        <taxon>Betaproteobacteria</taxon>
        <taxon>Burkholderiales</taxon>
        <taxon>Burkholderiaceae</taxon>
        <taxon>Pandoraea</taxon>
    </lineage>
</organism>
<dbReference type="KEGG" id="ppnm:LV28_17625"/>
<dbReference type="EMBL" id="UGSG01000001">
    <property type="protein sequence ID" value="SUA79940.1"/>
    <property type="molecule type" value="Genomic_DNA"/>
</dbReference>
<sequence length="196" mass="20643">MTCLNKWMIGACVATLSSVAIADGATPGSSEQMMLANLGPAPLPIHVPAPPAPVSVAVVPPVPVTVYPFGRAGEDIAARGERVDATRFADDSALLYTRIEAVNGVIAAHDNHLADWIGSPNETTATQTAQHYLFIGPSSAPTLSFVQWNNADDKLGSDPKRGLALKTDAWTVSATARIPLLGQRAIGATVYVKRRF</sequence>
<name>A0A378YTR3_9BURK</name>
<dbReference type="OrthoDB" id="8941471at2"/>
<protein>
    <submittedName>
        <fullName evidence="1">Uncharacterized protein</fullName>
    </submittedName>
</protein>
<evidence type="ECO:0000313" key="2">
    <source>
        <dbReference type="Proteomes" id="UP000254573"/>
    </source>
</evidence>
<reference evidence="1 2" key="1">
    <citation type="submission" date="2018-06" db="EMBL/GenBank/DDBJ databases">
        <authorList>
            <consortium name="Pathogen Informatics"/>
            <person name="Doyle S."/>
        </authorList>
    </citation>
    <scope>NUCLEOTIDE SEQUENCE [LARGE SCALE GENOMIC DNA]</scope>
    <source>
        <strain evidence="1 2">NCTC13160</strain>
    </source>
</reference>
<gene>
    <name evidence="1" type="ORF">NCTC13160_03477</name>
</gene>